<dbReference type="InterPro" id="IPR050397">
    <property type="entry name" value="Env_Response_Regulators"/>
</dbReference>
<dbReference type="AlphaFoldDB" id="A0A7C5U484"/>
<sequence>MEELKSSTSNKLLKERDIMDLVTFPGGTVLYNLGEIPKKVYYIVEGAVSVRVSRKELALESGTLGEWAFFELPSEEFVTVQSPGATFYVFNPDEIFQLENRETILRRMIGSISKRLLLIDSELAECQVLPEYVGPDRMRYFKRIHPNSMKLDDRIFQELFNVKRFYASGYYKDASDIVVKLMQEPVPEELKKEIIVWYTLLTVILQPENAELHFRRLNPKDYSDSLSYAYLYSFIHGGQKQEILEMFMKGGILLPSYTIVTLEGESAHEGYLVVRGYLKAVKLYEDKEVLLSIVQPGEFVGESALIESKTRMVTLYSISPAAVIPVTCEGIEKFIQSNPKFVLKICESQLKRIRQVKELLNLKTMPNPIQRVIMAIKYFENLFAKVKISAKDIANLVDVPVEKVMEELRHKGFKIAVDGTIYL</sequence>
<evidence type="ECO:0000313" key="2">
    <source>
        <dbReference type="EMBL" id="HHR33665.1"/>
    </source>
</evidence>
<organism evidence="2">
    <name type="scientific">Fervidobacterium nodosum</name>
    <dbReference type="NCBI Taxonomy" id="2424"/>
    <lineage>
        <taxon>Bacteria</taxon>
        <taxon>Thermotogati</taxon>
        <taxon>Thermotogota</taxon>
        <taxon>Thermotogae</taxon>
        <taxon>Thermotogales</taxon>
        <taxon>Fervidobacteriaceae</taxon>
        <taxon>Fervidobacterium</taxon>
    </lineage>
</organism>
<feature type="domain" description="Cyclic nucleotide-binding" evidence="1">
    <location>
        <begin position="3"/>
        <end position="70"/>
    </location>
</feature>
<comment type="caution">
    <text evidence="2">The sequence shown here is derived from an EMBL/GenBank/DDBJ whole genome shotgun (WGS) entry which is preliminary data.</text>
</comment>
<protein>
    <submittedName>
        <fullName evidence="2">Crp/Fnr family transcriptional regulator</fullName>
    </submittedName>
</protein>
<dbReference type="SMART" id="SM00100">
    <property type="entry name" value="cNMP"/>
    <property type="match status" value="2"/>
</dbReference>
<dbReference type="SUPFAM" id="SSF51206">
    <property type="entry name" value="cAMP-binding domain-like"/>
    <property type="match status" value="2"/>
</dbReference>
<dbReference type="InterPro" id="IPR014710">
    <property type="entry name" value="RmlC-like_jellyroll"/>
</dbReference>
<dbReference type="InterPro" id="IPR018490">
    <property type="entry name" value="cNMP-bd_dom_sf"/>
</dbReference>
<gene>
    <name evidence="2" type="ORF">ENM46_01805</name>
</gene>
<dbReference type="Pfam" id="PF00027">
    <property type="entry name" value="cNMP_binding"/>
    <property type="match status" value="1"/>
</dbReference>
<dbReference type="PANTHER" id="PTHR24567:SF74">
    <property type="entry name" value="HTH-TYPE TRANSCRIPTIONAL REGULATOR ARCR"/>
    <property type="match status" value="1"/>
</dbReference>
<proteinExistence type="predicted"/>
<dbReference type="GO" id="GO:0003700">
    <property type="term" value="F:DNA-binding transcription factor activity"/>
    <property type="evidence" value="ECO:0007669"/>
    <property type="project" value="TreeGrafter"/>
</dbReference>
<dbReference type="Gene3D" id="2.60.120.10">
    <property type="entry name" value="Jelly Rolls"/>
    <property type="match status" value="2"/>
</dbReference>
<evidence type="ECO:0000259" key="1">
    <source>
        <dbReference type="PROSITE" id="PS50042"/>
    </source>
</evidence>
<dbReference type="InterPro" id="IPR000595">
    <property type="entry name" value="cNMP-bd_dom"/>
</dbReference>
<dbReference type="PANTHER" id="PTHR24567">
    <property type="entry name" value="CRP FAMILY TRANSCRIPTIONAL REGULATORY PROTEIN"/>
    <property type="match status" value="1"/>
</dbReference>
<dbReference type="EMBL" id="DRXW01000117">
    <property type="protein sequence ID" value="HHR33665.1"/>
    <property type="molecule type" value="Genomic_DNA"/>
</dbReference>
<feature type="domain" description="Cyclic nucleotide-binding" evidence="1">
    <location>
        <begin position="231"/>
        <end position="352"/>
    </location>
</feature>
<dbReference type="GO" id="GO:0005829">
    <property type="term" value="C:cytosol"/>
    <property type="evidence" value="ECO:0007669"/>
    <property type="project" value="TreeGrafter"/>
</dbReference>
<accession>A0A7C5U484</accession>
<name>A0A7C5U484_9BACT</name>
<reference evidence="2" key="1">
    <citation type="journal article" date="2020" name="mSystems">
        <title>Genome- and Community-Level Interaction Insights into Carbon Utilization and Element Cycling Functions of Hydrothermarchaeota in Hydrothermal Sediment.</title>
        <authorList>
            <person name="Zhou Z."/>
            <person name="Liu Y."/>
            <person name="Xu W."/>
            <person name="Pan J."/>
            <person name="Luo Z.H."/>
            <person name="Li M."/>
        </authorList>
    </citation>
    <scope>NUCLEOTIDE SEQUENCE [LARGE SCALE GENOMIC DNA]</scope>
    <source>
        <strain evidence="2">SpSt-1088</strain>
    </source>
</reference>
<dbReference type="PROSITE" id="PS50042">
    <property type="entry name" value="CNMP_BINDING_3"/>
    <property type="match status" value="2"/>
</dbReference>
<dbReference type="CDD" id="cd00038">
    <property type="entry name" value="CAP_ED"/>
    <property type="match status" value="1"/>
</dbReference>